<feature type="transmembrane region" description="Helical" evidence="2">
    <location>
        <begin position="457"/>
        <end position="478"/>
    </location>
</feature>
<sequence>MSTIDPSQLTAADLSNPALSAQDLADITAARPDLRPYVATHPSLYPALGQWLADQGVVPAQPPAAEEPAVSESEAPAEETSEQAEPFAGGHEEAQPEADAAPTEAPVEQPAVEEPHVEAPAEPEISHVEPEAPVAEASDDNLEKAILEGTAQSEAPAGDEAAPALSTEEQIAQSPFSNPPQADAQPQGEPQVDAQPQGQQAPFGQPQYGTAPAQGQQQFGGQPQQGQQAPFGQPGQQGQQQFGGQPQQGQQAPFGQPGQQGQQQFGGQPQQGQQAPFGQSGQQGQQQFGGQPQQGQQAPFGQPGQQQYGQPGYAPAGPSAGQQFGAAAQQFGAAANSAFNQFQTAVVAETGKVSGRSVRATYSLIGIAASAVLILVSMFLPYFSTSYGSMSMFTANRGYSAFHLVMLMAVVGLGAAYWFTNQKWAYLSAGIGALVMALLGVIQFIDAVSSDYFDASFGAFMLGLFSVALGAAGGFLLMELKTGAVAPINNPNAFGGAFAGVQMGQQQGQFGQQQGGFQAPQGGQPQFGQQQGGFQAPQGGQPQFGQQQGGFQAPQGGQPQFGQQAQFGQQQGQQPQLGDKPYNPFGPQA</sequence>
<feature type="compositionally biased region" description="Low complexity" evidence="1">
    <location>
        <begin position="58"/>
        <end position="74"/>
    </location>
</feature>
<feature type="region of interest" description="Disordered" evidence="1">
    <location>
        <begin position="58"/>
        <end position="321"/>
    </location>
</feature>
<keyword evidence="2" id="KW-0472">Membrane</keyword>
<dbReference type="EMBL" id="LLVT01000004">
    <property type="protein sequence ID" value="KSW10296.1"/>
    <property type="molecule type" value="Genomic_DNA"/>
</dbReference>
<feature type="transmembrane region" description="Helical" evidence="2">
    <location>
        <begin position="360"/>
        <end position="380"/>
    </location>
</feature>
<feature type="compositionally biased region" description="Low complexity" evidence="1">
    <location>
        <begin position="100"/>
        <end position="112"/>
    </location>
</feature>
<feature type="transmembrane region" description="Helical" evidence="2">
    <location>
        <begin position="426"/>
        <end position="445"/>
    </location>
</feature>
<evidence type="ECO:0000313" key="4">
    <source>
        <dbReference type="EMBL" id="KSW10296.1"/>
    </source>
</evidence>
<feature type="compositionally biased region" description="Low complexity" evidence="1">
    <location>
        <begin position="509"/>
        <end position="576"/>
    </location>
</feature>
<feature type="region of interest" description="Disordered" evidence="1">
    <location>
        <begin position="509"/>
        <end position="589"/>
    </location>
</feature>
<feature type="domain" description="Leucine rich repeat variant" evidence="3">
    <location>
        <begin position="9"/>
        <end position="64"/>
    </location>
</feature>
<dbReference type="RefSeq" id="WP_060567619.1">
    <property type="nucleotide sequence ID" value="NZ_CP040006.1"/>
</dbReference>
<evidence type="ECO:0000256" key="1">
    <source>
        <dbReference type="SAM" id="MobiDB-lite"/>
    </source>
</evidence>
<feature type="compositionally biased region" description="Basic and acidic residues" evidence="1">
    <location>
        <begin position="113"/>
        <end position="130"/>
    </location>
</feature>
<dbReference type="AlphaFoldDB" id="A0A0V8RQU2"/>
<evidence type="ECO:0000259" key="3">
    <source>
        <dbReference type="Pfam" id="PF25591"/>
    </source>
</evidence>
<dbReference type="Pfam" id="PF25591">
    <property type="entry name" value="LRV_2"/>
    <property type="match status" value="1"/>
</dbReference>
<reference evidence="4 5" key="1">
    <citation type="submission" date="2015-10" db="EMBL/GenBank/DDBJ databases">
        <title>Draft Genome of Actinomyces odontolyticus subsp. actinosynbacter strain XH001.</title>
        <authorList>
            <person name="Mclean J.S."/>
            <person name="He X."/>
        </authorList>
    </citation>
    <scope>NUCLEOTIDE SEQUENCE [LARGE SCALE GENOMIC DNA]</scope>
    <source>
        <strain evidence="4 5">XH001</strain>
    </source>
</reference>
<proteinExistence type="predicted"/>
<feature type="compositionally biased region" description="Low complexity" evidence="1">
    <location>
        <begin position="194"/>
        <end position="321"/>
    </location>
</feature>
<keyword evidence="2" id="KW-1133">Transmembrane helix</keyword>
<protein>
    <recommendedName>
        <fullName evidence="3">Leucine rich repeat variant domain-containing protein</fullName>
    </recommendedName>
</protein>
<evidence type="ECO:0000256" key="2">
    <source>
        <dbReference type="SAM" id="Phobius"/>
    </source>
</evidence>
<name>A0A0V8RQU2_9ACTO</name>
<dbReference type="InterPro" id="IPR057893">
    <property type="entry name" value="LRV_2"/>
</dbReference>
<feature type="compositionally biased region" description="Polar residues" evidence="1">
    <location>
        <begin position="167"/>
        <end position="180"/>
    </location>
</feature>
<feature type="transmembrane region" description="Helical" evidence="2">
    <location>
        <begin position="400"/>
        <end position="419"/>
    </location>
</feature>
<comment type="caution">
    <text evidence="4">The sequence shown here is derived from an EMBL/GenBank/DDBJ whole genome shotgun (WGS) entry which is preliminary data.</text>
</comment>
<organism evidence="4 5">
    <name type="scientific">Schaalia odontolytica</name>
    <dbReference type="NCBI Taxonomy" id="1660"/>
    <lineage>
        <taxon>Bacteria</taxon>
        <taxon>Bacillati</taxon>
        <taxon>Actinomycetota</taxon>
        <taxon>Actinomycetes</taxon>
        <taxon>Actinomycetales</taxon>
        <taxon>Actinomycetaceae</taxon>
        <taxon>Schaalia</taxon>
    </lineage>
</organism>
<dbReference type="OrthoDB" id="3261179at2"/>
<accession>A0A0V8RQU2</accession>
<dbReference type="Proteomes" id="UP000054686">
    <property type="component" value="Unassembled WGS sequence"/>
</dbReference>
<gene>
    <name evidence="4" type="ORF">APY09_09865</name>
</gene>
<evidence type="ECO:0000313" key="5">
    <source>
        <dbReference type="Proteomes" id="UP000054686"/>
    </source>
</evidence>
<keyword evidence="2" id="KW-0812">Transmembrane</keyword>